<dbReference type="InterPro" id="IPR036069">
    <property type="entry name" value="DUF34/NIF3_sf"/>
</dbReference>
<dbReference type="STRING" id="633147.Olsu_1652"/>
<dbReference type="KEGG" id="ols:Olsu_1652"/>
<dbReference type="Proteomes" id="UP000000333">
    <property type="component" value="Chromosome"/>
</dbReference>
<dbReference type="eggNOG" id="COG0327">
    <property type="taxonomic scope" value="Bacteria"/>
</dbReference>
<accession>E1QX95</accession>
<organism evidence="1 2">
    <name type="scientific">Olsenella uli (strain ATCC 49627 / DSM 7084 / CCUG 31166 / CIP 109912 / JCM 12494 / LMG 11480 / NCIMB 702895 / VPI D76D-27C)</name>
    <name type="common">Lactobacillus uli</name>
    <dbReference type="NCBI Taxonomy" id="633147"/>
    <lineage>
        <taxon>Bacteria</taxon>
        <taxon>Bacillati</taxon>
        <taxon>Actinomycetota</taxon>
        <taxon>Coriobacteriia</taxon>
        <taxon>Coriobacteriales</taxon>
        <taxon>Atopobiaceae</taxon>
        <taxon>Olsenella</taxon>
    </lineage>
</organism>
<dbReference type="EMBL" id="CP002106">
    <property type="protein sequence ID" value="ADK68748.1"/>
    <property type="molecule type" value="Genomic_DNA"/>
</dbReference>
<name>E1QX95_OLSUV</name>
<keyword evidence="2" id="KW-1185">Reference proteome</keyword>
<proteinExistence type="predicted"/>
<sequence length="295" mass="32679">MRVAEVIQAVKGYCSGVSFDSGEPIDEATTRDRVTYGAGRLDEECTGVVTCLWPTVDVICAARRIGANLIICHEALFWNHGDHQDLISGNATYLAKRGLLDAWGGVVWRCHDYIHSKVPIDEGGALVDGIFYGLAWKMGWLDCRTGNLSMCLDYRIPPMSGRDLAREVVRKLGLNGTRLIGDPRALVERVHIPMHVLGVPEVDNRETAFVDSERVDALVTMEFVDFTTSEYIRDAGMLHQGKCAITVGHFNLEEPGMEYMVSWLPEALGTSGVPMHFVPMGDTYQYVVAERGDRA</sequence>
<evidence type="ECO:0008006" key="3">
    <source>
        <dbReference type="Google" id="ProtNLM"/>
    </source>
</evidence>
<dbReference type="AlphaFoldDB" id="E1QX95"/>
<gene>
    <name evidence="1" type="ordered locus">Olsu_1652</name>
</gene>
<evidence type="ECO:0000313" key="2">
    <source>
        <dbReference type="Proteomes" id="UP000000333"/>
    </source>
</evidence>
<dbReference type="Gene3D" id="3.40.1390.30">
    <property type="entry name" value="NIF3 (NGG1p interacting factor 3)-like"/>
    <property type="match status" value="1"/>
</dbReference>
<dbReference type="RefSeq" id="WP_013252499.1">
    <property type="nucleotide sequence ID" value="NC_014363.1"/>
</dbReference>
<dbReference type="HOGENOM" id="CLU_089937_1_0_11"/>
<dbReference type="GeneID" id="78513036"/>
<dbReference type="OrthoDB" id="1116574at2"/>
<protein>
    <recommendedName>
        <fullName evidence="3">GTP cyclohydrolase 1 type 2 homolog</fullName>
    </recommendedName>
</protein>
<evidence type="ECO:0000313" key="1">
    <source>
        <dbReference type="EMBL" id="ADK68748.1"/>
    </source>
</evidence>
<reference evidence="1 2" key="1">
    <citation type="journal article" date="2010" name="Stand. Genomic Sci.">
        <title>Complete genome sequence of Olsenella uli type strain (VPI D76D-27C).</title>
        <authorList>
            <person name="Goker M."/>
            <person name="Held B."/>
            <person name="Lucas S."/>
            <person name="Nolan M."/>
            <person name="Yasawong M."/>
            <person name="Glavina Del Rio T."/>
            <person name="Tice H."/>
            <person name="Cheng J.F."/>
            <person name="Bruce D."/>
            <person name="Detter J.C."/>
            <person name="Tapia R."/>
            <person name="Han C."/>
            <person name="Goodwin L."/>
            <person name="Pitluck S."/>
            <person name="Liolios K."/>
            <person name="Ivanova N."/>
            <person name="Mavromatis K."/>
            <person name="Mikhailova N."/>
            <person name="Pati A."/>
            <person name="Chen A."/>
            <person name="Palaniappan K."/>
            <person name="Land M."/>
            <person name="Hauser L."/>
            <person name="Chang Y.J."/>
            <person name="Jeffries C.D."/>
            <person name="Rohde M."/>
            <person name="Sikorski J."/>
            <person name="Pukall R."/>
            <person name="Woyke T."/>
            <person name="Bristow J."/>
            <person name="Eisen J.A."/>
            <person name="Markowitz V."/>
            <person name="Hugenholtz P."/>
            <person name="Kyrpides N.C."/>
            <person name="Klenk H.P."/>
            <person name="Lapidus A."/>
        </authorList>
    </citation>
    <scope>NUCLEOTIDE SEQUENCE [LARGE SCALE GENOMIC DNA]</scope>
    <source>
        <strain evidence="2">ATCC 49627 / DSM 7084 / CIP 109912 / JCM 12494 / NCIMB 702895 / VPI D76D-27C</strain>
    </source>
</reference>
<dbReference type="SUPFAM" id="SSF102705">
    <property type="entry name" value="NIF3 (NGG1p interacting factor 3)-like"/>
    <property type="match status" value="1"/>
</dbReference>